<dbReference type="AlphaFoldDB" id="A0A5J4X639"/>
<proteinExistence type="predicted"/>
<organism evidence="1 2">
    <name type="scientific">Streblomastix strix</name>
    <dbReference type="NCBI Taxonomy" id="222440"/>
    <lineage>
        <taxon>Eukaryota</taxon>
        <taxon>Metamonada</taxon>
        <taxon>Preaxostyla</taxon>
        <taxon>Oxymonadida</taxon>
        <taxon>Streblomastigidae</taxon>
        <taxon>Streblomastix</taxon>
    </lineage>
</organism>
<dbReference type="EMBL" id="SNRW01000198">
    <property type="protein sequence ID" value="KAA6402707.1"/>
    <property type="molecule type" value="Genomic_DNA"/>
</dbReference>
<sequence>VYYEMKRSFANFKLQDKDLTILEHDEGAFHFYFPLPAEYQYSYEDPHNPHHSDESFGYTVQQQHMRDRDIYENEKIKLQLIPKRYIGGATKGYSGIASGPNADVSQWTWPRPYNGDEEWTIYQSDISSPAAVRLKTKGYFANNPIPLDRGLQWKTKTRNKK</sequence>
<accession>A0A5J4X639</accession>
<name>A0A5J4X639_9EUKA</name>
<protein>
    <submittedName>
        <fullName evidence="1">Uncharacterized protein</fullName>
    </submittedName>
</protein>
<evidence type="ECO:0000313" key="2">
    <source>
        <dbReference type="Proteomes" id="UP000324800"/>
    </source>
</evidence>
<evidence type="ECO:0000313" key="1">
    <source>
        <dbReference type="EMBL" id="KAA6402707.1"/>
    </source>
</evidence>
<comment type="caution">
    <text evidence="1">The sequence shown here is derived from an EMBL/GenBank/DDBJ whole genome shotgun (WGS) entry which is preliminary data.</text>
</comment>
<reference evidence="1 2" key="1">
    <citation type="submission" date="2019-03" db="EMBL/GenBank/DDBJ databases">
        <title>Single cell metagenomics reveals metabolic interactions within the superorganism composed of flagellate Streblomastix strix and complex community of Bacteroidetes bacteria on its surface.</title>
        <authorList>
            <person name="Treitli S.C."/>
            <person name="Kolisko M."/>
            <person name="Husnik F."/>
            <person name="Keeling P."/>
            <person name="Hampl V."/>
        </authorList>
    </citation>
    <scope>NUCLEOTIDE SEQUENCE [LARGE SCALE GENOMIC DNA]</scope>
    <source>
        <strain evidence="1">ST1C</strain>
    </source>
</reference>
<dbReference type="Proteomes" id="UP000324800">
    <property type="component" value="Unassembled WGS sequence"/>
</dbReference>
<feature type="non-terminal residue" evidence="1">
    <location>
        <position position="1"/>
    </location>
</feature>
<gene>
    <name evidence="1" type="ORF">EZS28_001767</name>
</gene>